<dbReference type="Gene3D" id="3.90.70.10">
    <property type="entry name" value="Cysteine proteinases"/>
    <property type="match status" value="1"/>
</dbReference>
<evidence type="ECO:0000259" key="6">
    <source>
        <dbReference type="SMART" id="SM00848"/>
    </source>
</evidence>
<comment type="caution">
    <text evidence="7">The sequence shown here is derived from an EMBL/GenBank/DDBJ whole genome shotgun (WGS) entry which is preliminary data.</text>
</comment>
<keyword evidence="8" id="KW-1185">Reference proteome</keyword>
<dbReference type="CDD" id="cd02248">
    <property type="entry name" value="Peptidase_C1A"/>
    <property type="match status" value="1"/>
</dbReference>
<evidence type="ECO:0000259" key="5">
    <source>
        <dbReference type="SMART" id="SM00645"/>
    </source>
</evidence>
<comment type="similarity">
    <text evidence="1">Belongs to the peptidase C1 family.</text>
</comment>
<dbReference type="InterPro" id="IPR039417">
    <property type="entry name" value="Peptidase_C1A_papain-like"/>
</dbReference>
<proteinExistence type="inferred from homology"/>
<dbReference type="SMART" id="SM00645">
    <property type="entry name" value="Pept_C1"/>
    <property type="match status" value="1"/>
</dbReference>
<dbReference type="GO" id="GO:0006508">
    <property type="term" value="P:proteolysis"/>
    <property type="evidence" value="ECO:0007669"/>
    <property type="project" value="InterPro"/>
</dbReference>
<dbReference type="Pfam" id="PF00112">
    <property type="entry name" value="Peptidase_C1"/>
    <property type="match status" value="1"/>
</dbReference>
<sequence>MNILAIISFLSALGLLYVAVVPEYAQYDDDFELFIATYGKNYGTQQEMDYRRTVFDTNMNLAEELNNLNPEAEFGVTKFADLTQEEMAQRMGGMVGRAEKEEDVEVYNQTSTSLKSYDINWRPYMKHIQDQGSCGSCWAFAAVATMEGRLAIKYGMTSKLSEQQALDCTGYYSSCSGGYYMDVFHYFKNEALCKAANYKYKAWKDTCYYCSGNRRVKTVWQVNNGESGLYSCLKEGPIAAYVNAYGWNLYKSGTITANQGETVQGTAAHIIVVVGFEDTYNHWVIRNSWGADWGMDGHIFLKYGYGSCDIGSGQGYPEFY</sequence>
<evidence type="ECO:0000313" key="8">
    <source>
        <dbReference type="Proteomes" id="UP001295684"/>
    </source>
</evidence>
<dbReference type="Proteomes" id="UP001295684">
    <property type="component" value="Unassembled WGS sequence"/>
</dbReference>
<evidence type="ECO:0000256" key="2">
    <source>
        <dbReference type="ARBA" id="ARBA00023145"/>
    </source>
</evidence>
<evidence type="ECO:0000256" key="4">
    <source>
        <dbReference type="SAM" id="SignalP"/>
    </source>
</evidence>
<dbReference type="Pfam" id="PF08246">
    <property type="entry name" value="Inhibitor_I29"/>
    <property type="match status" value="1"/>
</dbReference>
<dbReference type="PROSITE" id="PS00139">
    <property type="entry name" value="THIOL_PROTEASE_CYS"/>
    <property type="match status" value="1"/>
</dbReference>
<dbReference type="InterPro" id="IPR038765">
    <property type="entry name" value="Papain-like_cys_pep_sf"/>
</dbReference>
<dbReference type="InterPro" id="IPR000169">
    <property type="entry name" value="Pept_cys_AS"/>
</dbReference>
<dbReference type="InterPro" id="IPR013201">
    <property type="entry name" value="Prot_inhib_I29"/>
</dbReference>
<evidence type="ECO:0000313" key="7">
    <source>
        <dbReference type="EMBL" id="CAI2369518.1"/>
    </source>
</evidence>
<accession>A0AAD1UHI3</accession>
<organism evidence="7 8">
    <name type="scientific">Euplotes crassus</name>
    <dbReference type="NCBI Taxonomy" id="5936"/>
    <lineage>
        <taxon>Eukaryota</taxon>
        <taxon>Sar</taxon>
        <taxon>Alveolata</taxon>
        <taxon>Ciliophora</taxon>
        <taxon>Intramacronucleata</taxon>
        <taxon>Spirotrichea</taxon>
        <taxon>Hypotrichia</taxon>
        <taxon>Euplotida</taxon>
        <taxon>Euplotidae</taxon>
        <taxon>Moneuplotes</taxon>
    </lineage>
</organism>
<dbReference type="SUPFAM" id="SSF54001">
    <property type="entry name" value="Cysteine proteinases"/>
    <property type="match status" value="1"/>
</dbReference>
<reference evidence="7" key="1">
    <citation type="submission" date="2023-07" db="EMBL/GenBank/DDBJ databases">
        <authorList>
            <consortium name="AG Swart"/>
            <person name="Singh M."/>
            <person name="Singh A."/>
            <person name="Seah K."/>
            <person name="Emmerich C."/>
        </authorList>
    </citation>
    <scope>NUCLEOTIDE SEQUENCE</scope>
    <source>
        <strain evidence="7">DP1</strain>
    </source>
</reference>
<dbReference type="EMBL" id="CAMPGE010010670">
    <property type="protein sequence ID" value="CAI2369518.1"/>
    <property type="molecule type" value="Genomic_DNA"/>
</dbReference>
<evidence type="ECO:0000256" key="3">
    <source>
        <dbReference type="ARBA" id="ARBA00023157"/>
    </source>
</evidence>
<dbReference type="PRINTS" id="PR00705">
    <property type="entry name" value="PAPAIN"/>
</dbReference>
<dbReference type="InterPro" id="IPR013128">
    <property type="entry name" value="Peptidase_C1A"/>
</dbReference>
<dbReference type="InterPro" id="IPR000668">
    <property type="entry name" value="Peptidase_C1A_C"/>
</dbReference>
<keyword evidence="2" id="KW-0865">Zymogen</keyword>
<keyword evidence="4" id="KW-0732">Signal</keyword>
<protein>
    <recommendedName>
        <fullName evidence="9">Papain family cysteine protease</fullName>
    </recommendedName>
</protein>
<gene>
    <name evidence="7" type="ORF">ECRASSUSDP1_LOCUS10819</name>
</gene>
<evidence type="ECO:0000256" key="1">
    <source>
        <dbReference type="ARBA" id="ARBA00008455"/>
    </source>
</evidence>
<dbReference type="SMART" id="SM00848">
    <property type="entry name" value="Inhibitor_I29"/>
    <property type="match status" value="1"/>
</dbReference>
<feature type="domain" description="Peptidase C1A papain C-terminal" evidence="5">
    <location>
        <begin position="115"/>
        <end position="318"/>
    </location>
</feature>
<dbReference type="PANTHER" id="PTHR12411">
    <property type="entry name" value="CYSTEINE PROTEASE FAMILY C1-RELATED"/>
    <property type="match status" value="1"/>
</dbReference>
<evidence type="ECO:0008006" key="9">
    <source>
        <dbReference type="Google" id="ProtNLM"/>
    </source>
</evidence>
<name>A0AAD1UHI3_EUPCR</name>
<dbReference type="GO" id="GO:0008234">
    <property type="term" value="F:cysteine-type peptidase activity"/>
    <property type="evidence" value="ECO:0007669"/>
    <property type="project" value="InterPro"/>
</dbReference>
<dbReference type="AlphaFoldDB" id="A0AAD1UHI3"/>
<feature type="domain" description="Cathepsin propeptide inhibitor" evidence="6">
    <location>
        <begin position="31"/>
        <end position="87"/>
    </location>
</feature>
<feature type="signal peptide" evidence="4">
    <location>
        <begin position="1"/>
        <end position="25"/>
    </location>
</feature>
<feature type="chain" id="PRO_5042260985" description="Papain family cysteine protease" evidence="4">
    <location>
        <begin position="26"/>
        <end position="320"/>
    </location>
</feature>
<keyword evidence="3" id="KW-1015">Disulfide bond</keyword>